<proteinExistence type="predicted"/>
<name>C0QK60_DESAH</name>
<dbReference type="Proteomes" id="UP000000442">
    <property type="component" value="Chromosome"/>
</dbReference>
<sequence>MANVQVLTGEASFKPWSGYWWPLTEGALVFGYNGSPSPLGKYDYYTQGVAPALASAWEQVNHYTPGGISWAGYCHAWANASILEDIQFKTSTHKGIFFAVGDKKGLMTLAHADDPQIVAYVSDDPSVFHRYLLEYVGENKMAVAADLDNSEAFWSYPIYRYTMTLTQTTEFDDVQCTIFYADDFVAPDFEGTKELPEYYEYRLYKDAQGSYTHGQWTGWSIELHPELVWVPVSQGAENPNIEYQTIMEIANATDDENEGVSEILPGHHAIIVSPGESDAFDIVCDGTLDLSFALDRQTPRGTLASYKLFQGGLERASGTITGESAGVSLDCTGKAQLIIYPDENNASDVFVHLYLDVTMAENCYFLNVPNNRYWMGMALANQDETLVNDLFVTFMSQNGTPLAGVGVKNSLDKASNWSGILDKNANIDYFSQGTPSLVKISSRYPLDLLMLNGNGDALSSTPRSNKGSGTPRKLIIPLLTQTFNMTQSASLFLFNPGEDDLNQAIEYYYDNGIPFDTTRIDLPSKGSRSFSSGDYPGSVNFNGWGMIEDVSGQLTGTIEVNERVGKSDRLPLLETAQDFFIPGLCAVGGWETELVLINPEETAVDLSLEAIDGSTLSRILISVPGHGRQIIALNSVTLGVDDQRLSDSWLQVTASHPIAGYFRYGYNQVSNALFPLFTDKALSVSKRLGHTASDNDWWTGVNLVNPHNWTIAVDVVGFDSAGVKVGSRQMEINPLEKVVKTVADLFPNVQANSLTFYATAPIAGLALYGTREKVELLSGKIFD</sequence>
<protein>
    <submittedName>
        <fullName evidence="1">Uncharacterized protein</fullName>
    </submittedName>
</protein>
<dbReference type="AlphaFoldDB" id="C0QK60"/>
<dbReference type="eggNOG" id="ENOG5033ECP">
    <property type="taxonomic scope" value="Bacteria"/>
</dbReference>
<evidence type="ECO:0000313" key="1">
    <source>
        <dbReference type="EMBL" id="ACN16086.1"/>
    </source>
</evidence>
<dbReference type="KEGG" id="dat:HRM2_30030"/>
<reference evidence="1 2" key="1">
    <citation type="journal article" date="2009" name="Environ. Microbiol.">
        <title>Genome sequence of Desulfobacterium autotrophicum HRM2, a marine sulfate reducer oxidizing organic carbon completely to carbon dioxide.</title>
        <authorList>
            <person name="Strittmatter A.W."/>
            <person name="Liesegang H."/>
            <person name="Rabus R."/>
            <person name="Decker I."/>
            <person name="Amann J."/>
            <person name="Andres S."/>
            <person name="Henne A."/>
            <person name="Fricke W.F."/>
            <person name="Martinez-Arias R."/>
            <person name="Bartels D."/>
            <person name="Goesmann A."/>
            <person name="Krause L."/>
            <person name="Puehler A."/>
            <person name="Klenk H.P."/>
            <person name="Richter M."/>
            <person name="Schuler M."/>
            <person name="Gloeckner F.O."/>
            <person name="Meyerdierks A."/>
            <person name="Gottschalk G."/>
            <person name="Amann R."/>
        </authorList>
    </citation>
    <scope>NUCLEOTIDE SEQUENCE [LARGE SCALE GENOMIC DNA]</scope>
    <source>
        <strain evidence="2">ATCC 43914 / DSM 3382 / HRM2</strain>
    </source>
</reference>
<dbReference type="OrthoDB" id="5888723at2"/>
<dbReference type="HOGENOM" id="CLU_357795_0_0_7"/>
<organism evidence="1 2">
    <name type="scientific">Desulforapulum autotrophicum (strain ATCC 43914 / DSM 3382 / VKM B-1955 / HRM2)</name>
    <name type="common">Desulfobacterium autotrophicum</name>
    <dbReference type="NCBI Taxonomy" id="177437"/>
    <lineage>
        <taxon>Bacteria</taxon>
        <taxon>Pseudomonadati</taxon>
        <taxon>Thermodesulfobacteriota</taxon>
        <taxon>Desulfobacteria</taxon>
        <taxon>Desulfobacterales</taxon>
        <taxon>Desulfobacteraceae</taxon>
        <taxon>Desulforapulum</taxon>
    </lineage>
</organism>
<accession>C0QK60</accession>
<gene>
    <name evidence="1" type="ordered locus">HRM2_30030</name>
</gene>
<dbReference type="STRING" id="177437.HRM2_30030"/>
<evidence type="ECO:0000313" key="2">
    <source>
        <dbReference type="Proteomes" id="UP000000442"/>
    </source>
</evidence>
<dbReference type="RefSeq" id="WP_015904848.1">
    <property type="nucleotide sequence ID" value="NC_012108.1"/>
</dbReference>
<dbReference type="EMBL" id="CP001087">
    <property type="protein sequence ID" value="ACN16086.1"/>
    <property type="molecule type" value="Genomic_DNA"/>
</dbReference>
<keyword evidence="2" id="KW-1185">Reference proteome</keyword>